<dbReference type="AlphaFoldDB" id="A0A2S7SPP6"/>
<dbReference type="NCBIfam" id="TIGR00486">
    <property type="entry name" value="YbgI_SA1388"/>
    <property type="match status" value="1"/>
</dbReference>
<sequence>MQVKDVTNAIEAIAPLVYQESYDNCGIQVGDSNMEVTGTLLTLDVTEEVIDEAISRNCNLIIAHHPLIFSGLKKIAGRHYVERIVIKAIKNDICIYAAHTNLDNMPDGVNDKIAEKLGLINKKILTPKTNTLSKLYTYAPVSIADKVRDAMFAAGAGSIGNYTECSFSANGTGTFRPSAEAHPAIGTAGGPRETDTEVKIEVLVEKHREREVLAAMRGAHIYEEIAYELIPIANTNQQIGAGMVGNLAEPMNELDFLAFLKTNMKAEGIRHTQLSGKTIQRVAICGGSGSFLLNDAIGAKADIFITADFKYHQFFDAEGRIVIADIGHYETEQFTPEIFEMVLQKKFPNFDFLLSNVLTNPVKYFR</sequence>
<dbReference type="InterPro" id="IPR017221">
    <property type="entry name" value="DUF34/NIF3_bac"/>
</dbReference>
<dbReference type="EMBL" id="PPSL01000011">
    <property type="protein sequence ID" value="PQJ08869.1"/>
    <property type="molecule type" value="Genomic_DNA"/>
</dbReference>
<dbReference type="Proteomes" id="UP000239872">
    <property type="component" value="Unassembled WGS sequence"/>
</dbReference>
<evidence type="ECO:0000256" key="3">
    <source>
        <dbReference type="ARBA" id="ARBA00022112"/>
    </source>
</evidence>
<dbReference type="Pfam" id="PF01784">
    <property type="entry name" value="DUF34_NIF3"/>
    <property type="match status" value="1"/>
</dbReference>
<evidence type="ECO:0000256" key="4">
    <source>
        <dbReference type="ARBA" id="ARBA00022723"/>
    </source>
</evidence>
<dbReference type="GO" id="GO:0046872">
    <property type="term" value="F:metal ion binding"/>
    <property type="evidence" value="ECO:0007669"/>
    <property type="project" value="UniProtKB-UniRule"/>
</dbReference>
<dbReference type="OrthoDB" id="9792792at2"/>
<accession>A0A2S7SPP6</accession>
<gene>
    <name evidence="7" type="ORF">CJD36_022260</name>
</gene>
<dbReference type="SUPFAM" id="SSF102705">
    <property type="entry name" value="NIF3 (NGG1p interacting factor 3)-like"/>
    <property type="match status" value="1"/>
</dbReference>
<comment type="subunit">
    <text evidence="2">Homohexamer.</text>
</comment>
<evidence type="ECO:0000256" key="6">
    <source>
        <dbReference type="PIRSR" id="PIRSR602678-1"/>
    </source>
</evidence>
<dbReference type="GO" id="GO:0005737">
    <property type="term" value="C:cytoplasm"/>
    <property type="evidence" value="ECO:0007669"/>
    <property type="project" value="TreeGrafter"/>
</dbReference>
<dbReference type="Gene3D" id="3.40.1390.30">
    <property type="entry name" value="NIF3 (NGG1p interacting factor 3)-like"/>
    <property type="match status" value="1"/>
</dbReference>
<keyword evidence="4 5" id="KW-0479">Metal-binding</keyword>
<dbReference type="PANTHER" id="PTHR13799:SF14">
    <property type="entry name" value="GTP CYCLOHYDROLASE 1 TYPE 2 HOMOLOG"/>
    <property type="match status" value="1"/>
</dbReference>
<organism evidence="7 8">
    <name type="scientific">Flavipsychrobacter stenotrophus</name>
    <dbReference type="NCBI Taxonomy" id="2077091"/>
    <lineage>
        <taxon>Bacteria</taxon>
        <taxon>Pseudomonadati</taxon>
        <taxon>Bacteroidota</taxon>
        <taxon>Chitinophagia</taxon>
        <taxon>Chitinophagales</taxon>
        <taxon>Chitinophagaceae</taxon>
        <taxon>Flavipsychrobacter</taxon>
    </lineage>
</organism>
<dbReference type="InterPro" id="IPR015867">
    <property type="entry name" value="N-reg_PII/ATP_PRibTrfase_C"/>
</dbReference>
<feature type="binding site" evidence="6">
    <location>
        <position position="103"/>
    </location>
    <ligand>
        <name>a divalent metal cation</name>
        <dbReference type="ChEBI" id="CHEBI:60240"/>
        <label>1</label>
    </ligand>
</feature>
<comment type="caution">
    <text evidence="7">The sequence shown here is derived from an EMBL/GenBank/DDBJ whole genome shotgun (WGS) entry which is preliminary data.</text>
</comment>
<dbReference type="InterPro" id="IPR036069">
    <property type="entry name" value="DUF34/NIF3_sf"/>
</dbReference>
<evidence type="ECO:0000313" key="7">
    <source>
        <dbReference type="EMBL" id="PQJ08869.1"/>
    </source>
</evidence>
<evidence type="ECO:0000256" key="1">
    <source>
        <dbReference type="ARBA" id="ARBA00006964"/>
    </source>
</evidence>
<dbReference type="InterPro" id="IPR002678">
    <property type="entry name" value="DUF34/NIF3"/>
</dbReference>
<dbReference type="FunFam" id="3.40.1390.30:FF:000001">
    <property type="entry name" value="GTP cyclohydrolase 1 type 2"/>
    <property type="match status" value="1"/>
</dbReference>
<evidence type="ECO:0000256" key="5">
    <source>
        <dbReference type="PIRNR" id="PIRNR037489"/>
    </source>
</evidence>
<dbReference type="RefSeq" id="WP_105041418.1">
    <property type="nucleotide sequence ID" value="NZ_PPSL01000011.1"/>
</dbReference>
<protein>
    <recommendedName>
        <fullName evidence="3 5">GTP cyclohydrolase 1 type 2 homolog</fullName>
    </recommendedName>
</protein>
<proteinExistence type="inferred from homology"/>
<feature type="binding site" evidence="6">
    <location>
        <position position="64"/>
    </location>
    <ligand>
        <name>a divalent metal cation</name>
        <dbReference type="ChEBI" id="CHEBI:60240"/>
        <label>2</label>
    </ligand>
</feature>
<dbReference type="Gene3D" id="3.30.70.120">
    <property type="match status" value="1"/>
</dbReference>
<dbReference type="PANTHER" id="PTHR13799">
    <property type="entry name" value="NGG1 INTERACTING FACTOR 3"/>
    <property type="match status" value="1"/>
</dbReference>
<keyword evidence="8" id="KW-1185">Reference proteome</keyword>
<name>A0A2S7SPP6_9BACT</name>
<feature type="binding site" evidence="6">
    <location>
        <position position="65"/>
    </location>
    <ligand>
        <name>a divalent metal cation</name>
        <dbReference type="ChEBI" id="CHEBI:60240"/>
        <label>1</label>
    </ligand>
</feature>
<reference evidence="7 8" key="1">
    <citation type="submission" date="2018-01" db="EMBL/GenBank/DDBJ databases">
        <title>A novel member of the phylum Bacteroidetes isolated from glacier ice.</title>
        <authorList>
            <person name="Liu Q."/>
            <person name="Xin Y.-H."/>
        </authorList>
    </citation>
    <scope>NUCLEOTIDE SEQUENCE [LARGE SCALE GENOMIC DNA]</scope>
    <source>
        <strain evidence="7 8">RB1R16</strain>
    </source>
</reference>
<comment type="similarity">
    <text evidence="1 5">Belongs to the GTP cyclohydrolase I type 2/NIF3 family.</text>
</comment>
<dbReference type="PIRSF" id="PIRSF037489">
    <property type="entry name" value="UCP037489_NIF3_YqfO"/>
    <property type="match status" value="1"/>
</dbReference>
<feature type="binding site" evidence="6">
    <location>
        <position position="332"/>
    </location>
    <ligand>
        <name>a divalent metal cation</name>
        <dbReference type="ChEBI" id="CHEBI:60240"/>
        <label>1</label>
    </ligand>
</feature>
<feature type="binding site" evidence="6">
    <location>
        <position position="328"/>
    </location>
    <ligand>
        <name>a divalent metal cation</name>
        <dbReference type="ChEBI" id="CHEBI:60240"/>
        <label>1</label>
    </ligand>
</feature>
<evidence type="ECO:0000313" key="8">
    <source>
        <dbReference type="Proteomes" id="UP000239872"/>
    </source>
</evidence>
<evidence type="ECO:0000256" key="2">
    <source>
        <dbReference type="ARBA" id="ARBA00011643"/>
    </source>
</evidence>